<feature type="domain" description="CCHC-type" evidence="3">
    <location>
        <begin position="372"/>
        <end position="387"/>
    </location>
</feature>
<dbReference type="PROSITE" id="PS50158">
    <property type="entry name" value="ZF_CCHC"/>
    <property type="match status" value="1"/>
</dbReference>
<dbReference type="PANTHER" id="PTHR47331">
    <property type="entry name" value="PHD-TYPE DOMAIN-CONTAINING PROTEIN"/>
    <property type="match status" value="1"/>
</dbReference>
<dbReference type="RefSeq" id="XP_062712348.1">
    <property type="nucleotide sequence ID" value="XM_062856364.1"/>
</dbReference>
<keyword evidence="1" id="KW-0479">Metal-binding</keyword>
<dbReference type="Pfam" id="PF03564">
    <property type="entry name" value="DUF1759"/>
    <property type="match status" value="1"/>
</dbReference>
<dbReference type="InterPro" id="IPR036397">
    <property type="entry name" value="RNaseH_sf"/>
</dbReference>
<keyword evidence="1" id="KW-0863">Zinc-finger</keyword>
<dbReference type="InterPro" id="IPR000477">
    <property type="entry name" value="RT_dom"/>
</dbReference>
<reference evidence="6" key="1">
    <citation type="journal article" date="2015" name="Proc. Natl. Acad. Sci. U.S.A.">
        <title>Genome sequence of the Asian Tiger mosquito, Aedes albopictus, reveals insights into its biology, genetics, and evolution.</title>
        <authorList>
            <person name="Chen X.G."/>
            <person name="Jiang X."/>
            <person name="Gu J."/>
            <person name="Xu M."/>
            <person name="Wu Y."/>
            <person name="Deng Y."/>
            <person name="Zhang C."/>
            <person name="Bonizzoni M."/>
            <person name="Dermauw W."/>
            <person name="Vontas J."/>
            <person name="Armbruster P."/>
            <person name="Huang X."/>
            <person name="Yang Y."/>
            <person name="Zhang H."/>
            <person name="He W."/>
            <person name="Peng H."/>
            <person name="Liu Y."/>
            <person name="Wu K."/>
            <person name="Chen J."/>
            <person name="Lirakis M."/>
            <person name="Topalis P."/>
            <person name="Van Leeuwen T."/>
            <person name="Hall A.B."/>
            <person name="Jiang X."/>
            <person name="Thorpe C."/>
            <person name="Mueller R.L."/>
            <person name="Sun C."/>
            <person name="Waterhouse R.M."/>
            <person name="Yan G."/>
            <person name="Tu Z.J."/>
            <person name="Fang X."/>
            <person name="James A.A."/>
        </authorList>
    </citation>
    <scope>NUCLEOTIDE SEQUENCE [LARGE SCALE GENOMIC DNA]</scope>
    <source>
        <strain evidence="6">Foshan</strain>
    </source>
</reference>
<dbReference type="Pfam" id="PF00078">
    <property type="entry name" value="RVT_1"/>
    <property type="match status" value="1"/>
</dbReference>
<dbReference type="SUPFAM" id="SSF56672">
    <property type="entry name" value="DNA/RNA polymerases"/>
    <property type="match status" value="1"/>
</dbReference>
<evidence type="ECO:0000256" key="1">
    <source>
        <dbReference type="PROSITE-ProRule" id="PRU00047"/>
    </source>
</evidence>
<proteinExistence type="predicted"/>
<dbReference type="CDD" id="cd01644">
    <property type="entry name" value="RT_pepA17"/>
    <property type="match status" value="1"/>
</dbReference>
<dbReference type="Pfam" id="PF05380">
    <property type="entry name" value="Peptidase_A17"/>
    <property type="match status" value="1"/>
</dbReference>
<dbReference type="Pfam" id="PF18701">
    <property type="entry name" value="DUF5641"/>
    <property type="match status" value="1"/>
</dbReference>
<dbReference type="InterPro" id="IPR005312">
    <property type="entry name" value="DUF1759"/>
</dbReference>
<feature type="domain" description="Integrase catalytic" evidence="4">
    <location>
        <begin position="1458"/>
        <end position="1650"/>
    </location>
</feature>
<dbReference type="PANTHER" id="PTHR47331:SF1">
    <property type="entry name" value="GAG-LIKE PROTEIN"/>
    <property type="match status" value="1"/>
</dbReference>
<dbReference type="InterPro" id="IPR012337">
    <property type="entry name" value="RNaseH-like_sf"/>
</dbReference>
<dbReference type="InterPro" id="IPR001878">
    <property type="entry name" value="Znf_CCHC"/>
</dbReference>
<dbReference type="CDD" id="cd00303">
    <property type="entry name" value="retropepsin_like"/>
    <property type="match status" value="1"/>
</dbReference>
<evidence type="ECO:0000313" key="5">
    <source>
        <dbReference type="EnsemblMetazoa" id="AALFPA23_008976.P12292"/>
    </source>
</evidence>
<evidence type="ECO:0008006" key="7">
    <source>
        <dbReference type="Google" id="ProtNLM"/>
    </source>
</evidence>
<evidence type="ECO:0000256" key="2">
    <source>
        <dbReference type="SAM" id="MobiDB-lite"/>
    </source>
</evidence>
<dbReference type="Pfam" id="PF17921">
    <property type="entry name" value="Integrase_H2C2"/>
    <property type="match status" value="1"/>
</dbReference>
<evidence type="ECO:0000313" key="6">
    <source>
        <dbReference type="Proteomes" id="UP000069940"/>
    </source>
</evidence>
<dbReference type="PROSITE" id="PS50994">
    <property type="entry name" value="INTEGRASE"/>
    <property type="match status" value="1"/>
</dbReference>
<dbReference type="InterPro" id="IPR043502">
    <property type="entry name" value="DNA/RNA_pol_sf"/>
</dbReference>
<evidence type="ECO:0000259" key="4">
    <source>
        <dbReference type="PROSITE" id="PS50994"/>
    </source>
</evidence>
<sequence length="1776" mass="201795">MSRSQASYKVLVAKFNDVILSFNDIWKFVEKFPADATASQITVRLDRLDDLWERFSEYLIEIKTHDNHDDEENPYVAERQMFSDRYYEAKAFLLEKVKLKKEPEDLNQSVRGLNTSGLGNLDHVRLPQIKLQTFSGNIEEWLSFRDLYSSLIHSKADLPDVEKFYYLKGCLQGEPKSLIDSLQITGANYKIAWDLLQKRYDNSKHLKKLQVQALFKLPSLTKESSTDLHTLVEGFEKIVQTLDQIIQPGDYKDLLLVNLLSARLDPVTRRGWEEFSSAKQQDTVKELTEFLQRRIRMLESLPAKSVDTRSGSQSQQYVRTKTSSVKTSFSSVQTPGGRCAACSANHPLFQCSDFQRMPLPERESVLRNQSLCRNCFKPGHHAKECQSKFSCRHCKGRHHSLVCFRPDKDSSARSSMASKSPKPTSPREVQDTTTARSNAPVNSSTSTSLVSNMAASDTVTALGSVHSAQVLLATAIVIVEDNSGHRYPARALLDSGSESNFVTERLSQRLKTTRSKVDIKIHGIGQAVTSVKQRIEATIRSRVTDFSQRVSFLVLPKVTVNLPTSSINIAKWNLPDGIELADPSFNVSMNVDMVLGIESFFNFFRNGQQILLGEHLPALNESVFGWVVCGGVSTPSQSLNISCNMSTSEALDELVARFWSSEEVGTAKNYSPQEAQCEEHFVRTVQRGEDGRYTVSLPKNEEVLRLIGESENIAVSRLQSTERRLARDADLRSQYCSFMEEYLQLGHMDKVEVGQVSPGRCYLPHHPVVKEASTTTKVRVVFNASSETSTRVTLNDALLVGPIIQDDLRSIIMRSRTKQVMLVADVEKMFRQIMVCKEDRPLQSILWRPSPEEEISTYERKTVTYGTKPAPYLATRVLKQLSEDEEGKFPLAAKAVREDTYMDDVITGTDDADEAVNMRTQLQDLMKAGGFRLRKWASNQLEALDGVLQEDLAIPSTKEICLDPDPSVKTLGLTWMPGTDTLRFQFTVPSLVDLEPLTKRKVLSVIATLFDPIGLIGATITSFKVYMQLLWTIRDEDGERLDWDQPLPKTVGETWRNYHQQLPVLNQIKINRCVIIPNAVQVELHCFSDASEKAYGGCIYVRSEDCEGSVLVRLFASKSKVAPLKIQTIPRLELCGALLTAELHEKVSQAIRIPVRAYFWTDSTCVLRWIAATPSTWSPYVGNRCAKIQRLTERCKWQHVPGVQNPADLISRGITPENLAENVFWWEGPSWLLDGPDKWPQSTGCQLSEDVDIEKRRTVVVAMTATIDEFMPEYVAKFSSYSRLIRATAIWKRLITLLRTPKKDRRRSFLSTEELREAEYTIIRQIQKVTFTDEWKALSKGEPVSQKSPLRWFHPYVSPEGLIRLGGRLEHSAETIDFKHPILLPRDHRLTRLLVEYYHERLLHAGPQLLLSTIRQKFWPLGGRSIVRQVVHRCYKCFRAKPSPVKQFMGELPRERVTVSRPFSRTGIDFFGPVYVRPGPRRTAVKAYGAIFVCFATKAIHIELVSDLSTDRFIQALRRFMARRGRCAEIFSDNGTNFVGARNRMRDLLQLLKDKDHKEKVDNYCLDEGIKWHFSPPSGPHFGGLWEAAVRSTKFHLQRVIGDTPVSIEDMNTLLTQVESCLNSRPITALSEDPSDLEPLTPAHFLIGASLQALPDLDVTNIPTNRLSKFEAVQRKVQDFWNRWRQEYLSQLQGRTKRWRPPVEIEVGKMVVICDDNLPPMRWKLGRVEQVHPGLDGVVRVVTLRTASGILKRPVEKTCLLPEPAMEPEFYMKSRN</sequence>
<keyword evidence="1" id="KW-0862">Zinc</keyword>
<reference evidence="5" key="2">
    <citation type="submission" date="2025-05" db="UniProtKB">
        <authorList>
            <consortium name="EnsemblMetazoa"/>
        </authorList>
    </citation>
    <scope>IDENTIFICATION</scope>
    <source>
        <strain evidence="5">Foshan</strain>
    </source>
</reference>
<accession>A0ABM1YGQ6</accession>
<dbReference type="GeneID" id="134289810"/>
<dbReference type="InterPro" id="IPR001584">
    <property type="entry name" value="Integrase_cat-core"/>
</dbReference>
<feature type="region of interest" description="Disordered" evidence="2">
    <location>
        <begin position="405"/>
        <end position="449"/>
    </location>
</feature>
<dbReference type="Gene3D" id="3.30.420.10">
    <property type="entry name" value="Ribonuclease H-like superfamily/Ribonuclease H"/>
    <property type="match status" value="1"/>
</dbReference>
<dbReference type="InterPro" id="IPR040676">
    <property type="entry name" value="DUF5641"/>
</dbReference>
<dbReference type="InterPro" id="IPR041588">
    <property type="entry name" value="Integrase_H2C2"/>
</dbReference>
<evidence type="ECO:0000259" key="3">
    <source>
        <dbReference type="PROSITE" id="PS50158"/>
    </source>
</evidence>
<dbReference type="EnsemblMetazoa" id="AALFPA23_008976.R12292">
    <property type="protein sequence ID" value="AALFPA23_008976.P12292"/>
    <property type="gene ID" value="AALFPA23_008976"/>
</dbReference>
<keyword evidence="6" id="KW-1185">Reference proteome</keyword>
<name>A0ABM1YGQ6_AEDAL</name>
<organism evidence="5 6">
    <name type="scientific">Aedes albopictus</name>
    <name type="common">Asian tiger mosquito</name>
    <name type="synonym">Stegomyia albopicta</name>
    <dbReference type="NCBI Taxonomy" id="7160"/>
    <lineage>
        <taxon>Eukaryota</taxon>
        <taxon>Metazoa</taxon>
        <taxon>Ecdysozoa</taxon>
        <taxon>Arthropoda</taxon>
        <taxon>Hexapoda</taxon>
        <taxon>Insecta</taxon>
        <taxon>Pterygota</taxon>
        <taxon>Neoptera</taxon>
        <taxon>Endopterygota</taxon>
        <taxon>Diptera</taxon>
        <taxon>Nematocera</taxon>
        <taxon>Culicoidea</taxon>
        <taxon>Culicidae</taxon>
        <taxon>Culicinae</taxon>
        <taxon>Aedini</taxon>
        <taxon>Aedes</taxon>
        <taxon>Stegomyia</taxon>
    </lineage>
</organism>
<dbReference type="SUPFAM" id="SSF53098">
    <property type="entry name" value="Ribonuclease H-like"/>
    <property type="match status" value="1"/>
</dbReference>
<dbReference type="Proteomes" id="UP000069940">
    <property type="component" value="Unassembled WGS sequence"/>
</dbReference>
<dbReference type="InterPro" id="IPR008042">
    <property type="entry name" value="Retrotrans_Pao"/>
</dbReference>
<feature type="compositionally biased region" description="Polar residues" evidence="2">
    <location>
        <begin position="431"/>
        <end position="440"/>
    </location>
</feature>
<protein>
    <recommendedName>
        <fullName evidence="7">Endonuclease</fullName>
    </recommendedName>
</protein>